<evidence type="ECO:0000313" key="3">
    <source>
        <dbReference type="EMBL" id="KXT69784.1"/>
    </source>
</evidence>
<dbReference type="InterPro" id="IPR034829">
    <property type="entry name" value="DnaD-like_sf"/>
</dbReference>
<evidence type="ECO:0000313" key="4">
    <source>
        <dbReference type="Proteomes" id="UP000070377"/>
    </source>
</evidence>
<dbReference type="NCBIfam" id="TIGR01446">
    <property type="entry name" value="DnaD_dom"/>
    <property type="match status" value="1"/>
</dbReference>
<dbReference type="Proteomes" id="UP000070377">
    <property type="component" value="Unassembled WGS sequence"/>
</dbReference>
<dbReference type="Gene3D" id="1.10.10.630">
    <property type="entry name" value="DnaD domain-like"/>
    <property type="match status" value="1"/>
</dbReference>
<dbReference type="InterPro" id="IPR053162">
    <property type="entry name" value="DnaD"/>
</dbReference>
<gene>
    <name evidence="3" type="ORF">SCRDD08_01058</name>
</gene>
<proteinExistence type="inferred from homology"/>
<name>A0A139N1X1_STRCR</name>
<dbReference type="SUPFAM" id="SSF158499">
    <property type="entry name" value="DnaD domain-like"/>
    <property type="match status" value="1"/>
</dbReference>
<dbReference type="Pfam" id="PF07261">
    <property type="entry name" value="DnaB_2"/>
    <property type="match status" value="1"/>
</dbReference>
<evidence type="ECO:0000259" key="2">
    <source>
        <dbReference type="Pfam" id="PF07261"/>
    </source>
</evidence>
<organism evidence="3 4">
    <name type="scientific">Streptococcus cristatus</name>
    <dbReference type="NCBI Taxonomy" id="45634"/>
    <lineage>
        <taxon>Bacteria</taxon>
        <taxon>Bacillati</taxon>
        <taxon>Bacillota</taxon>
        <taxon>Bacilli</taxon>
        <taxon>Lactobacillales</taxon>
        <taxon>Streptococcaceae</taxon>
        <taxon>Streptococcus</taxon>
    </lineage>
</organism>
<dbReference type="PATRIC" id="fig|45634.12.peg.1106"/>
<evidence type="ECO:0000256" key="1">
    <source>
        <dbReference type="ARBA" id="ARBA00093462"/>
    </source>
</evidence>
<dbReference type="Gene3D" id="1.10.10.10">
    <property type="entry name" value="Winged helix-like DNA-binding domain superfamily/Winged helix DNA-binding domain"/>
    <property type="match status" value="1"/>
</dbReference>
<protein>
    <submittedName>
        <fullName evidence="3">Chromosome replication initiation protein dnaD</fullName>
    </submittedName>
</protein>
<feature type="domain" description="DnaB/C C-terminal" evidence="2">
    <location>
        <begin position="128"/>
        <end position="199"/>
    </location>
</feature>
<dbReference type="STRING" id="45634.SCRDD08_01058"/>
<dbReference type="PANTHER" id="PTHR37293">
    <property type="entry name" value="PHAGE REPLICATION PROTEIN-RELATED"/>
    <property type="match status" value="1"/>
</dbReference>
<comment type="similarity">
    <text evidence="1">Belongs to the DnaB/DnaD family.</text>
</comment>
<comment type="caution">
    <text evidence="3">The sequence shown here is derived from an EMBL/GenBank/DDBJ whole genome shotgun (WGS) entry which is preliminary data.</text>
</comment>
<sequence>MTYLAAYKNGNLVLPSALFLHFKDIFDSSDDFLVWQFFYLQNTTSLEEFAPSQIAEYIGKTLSEVNRSMSHLTEKGLLQYRTIELNGEIEAIFDASPALEKLDEILGTSSPIGSRPASDGNLLKELVETFQQELGRLLTPFEIEDLTKTIKDDQTNPDLVKAALREAVFNGKPNWKYIQAILRNWRREGITTQAQVEAKRAEREVSNPQNVTVSDDFLNAMNLWKD</sequence>
<dbReference type="InterPro" id="IPR036388">
    <property type="entry name" value="WH-like_DNA-bd_sf"/>
</dbReference>
<dbReference type="AlphaFoldDB" id="A0A139N1X1"/>
<dbReference type="EMBL" id="LQRD01000037">
    <property type="protein sequence ID" value="KXT69784.1"/>
    <property type="molecule type" value="Genomic_DNA"/>
</dbReference>
<dbReference type="InterPro" id="IPR006343">
    <property type="entry name" value="DnaB/C_C"/>
</dbReference>
<dbReference type="RefSeq" id="WP_061422729.1">
    <property type="nucleotide sequence ID" value="NZ_KQ969062.1"/>
</dbReference>
<dbReference type="PANTHER" id="PTHR37293:SF6">
    <property type="entry name" value="DNA REPLICATION PROTEIN DNAD"/>
    <property type="match status" value="1"/>
</dbReference>
<accession>A0A139N1X1</accession>
<reference evidence="3 4" key="1">
    <citation type="submission" date="2016-01" db="EMBL/GenBank/DDBJ databases">
        <title>Highly variable Streptococcus oralis are common among viridans streptococci isolated from primates.</title>
        <authorList>
            <person name="Denapaite D."/>
            <person name="Rieger M."/>
            <person name="Koendgen S."/>
            <person name="Brueckner R."/>
            <person name="Ochigava I."/>
            <person name="Kappeler P."/>
            <person name="Maetz-Rensing K."/>
            <person name="Leendertz F."/>
            <person name="Hakenbeck R."/>
        </authorList>
    </citation>
    <scope>NUCLEOTIDE SEQUENCE [LARGE SCALE GENOMIC DNA]</scope>
    <source>
        <strain evidence="3 4">DD08</strain>
    </source>
</reference>